<gene>
    <name evidence="1" type="ORF">ACFOWM_03760</name>
</gene>
<evidence type="ECO:0000313" key="2">
    <source>
        <dbReference type="Proteomes" id="UP001595907"/>
    </source>
</evidence>
<comment type="caution">
    <text evidence="1">The sequence shown here is derived from an EMBL/GenBank/DDBJ whole genome shotgun (WGS) entry which is preliminary data.</text>
</comment>
<keyword evidence="2" id="KW-1185">Reference proteome</keyword>
<organism evidence="1 2">
    <name type="scientific">Ferruginibacter yonginensis</name>
    <dbReference type="NCBI Taxonomy" id="1310416"/>
    <lineage>
        <taxon>Bacteria</taxon>
        <taxon>Pseudomonadati</taxon>
        <taxon>Bacteroidota</taxon>
        <taxon>Chitinophagia</taxon>
        <taxon>Chitinophagales</taxon>
        <taxon>Chitinophagaceae</taxon>
        <taxon>Ferruginibacter</taxon>
    </lineage>
</organism>
<name>A0ABV8QNX1_9BACT</name>
<dbReference type="RefSeq" id="WP_379707272.1">
    <property type="nucleotide sequence ID" value="NZ_JBHSCZ010000001.1"/>
</dbReference>
<evidence type="ECO:0008006" key="3">
    <source>
        <dbReference type="Google" id="ProtNLM"/>
    </source>
</evidence>
<protein>
    <recommendedName>
        <fullName evidence="3">Tetratricopeptide repeat protein</fullName>
    </recommendedName>
</protein>
<sequence length="244" mass="27294">MQAALYKSMFSGSANDADFLHNITKQHPYFAVAHYFLLKNKTVNAADYNETANKTALFFDNPYLLNAQLNNIDQKVNESTITIEDADDTDKVDENATNEMVEVATTNDNALTQITTTAAPAKEPLLFEPLHATDYFASQGIKLTAEMLKDDKLGMQLKSFTSWLKTMKKVHPDKLPEVSKQIEKAVQSLAEKSNNEAEILTEAMAIAYEQQGKNQRAIDIYSKLSLINPAKNTYFAAKIESLKK</sequence>
<accession>A0ABV8QNX1</accession>
<evidence type="ECO:0000313" key="1">
    <source>
        <dbReference type="EMBL" id="MFC4261981.1"/>
    </source>
</evidence>
<dbReference type="EMBL" id="JBHSCZ010000001">
    <property type="protein sequence ID" value="MFC4261981.1"/>
    <property type="molecule type" value="Genomic_DNA"/>
</dbReference>
<dbReference type="Proteomes" id="UP001595907">
    <property type="component" value="Unassembled WGS sequence"/>
</dbReference>
<reference evidence="2" key="1">
    <citation type="journal article" date="2019" name="Int. J. Syst. Evol. Microbiol.">
        <title>The Global Catalogue of Microorganisms (GCM) 10K type strain sequencing project: providing services to taxonomists for standard genome sequencing and annotation.</title>
        <authorList>
            <consortium name="The Broad Institute Genomics Platform"/>
            <consortium name="The Broad Institute Genome Sequencing Center for Infectious Disease"/>
            <person name="Wu L."/>
            <person name="Ma J."/>
        </authorList>
    </citation>
    <scope>NUCLEOTIDE SEQUENCE [LARGE SCALE GENOMIC DNA]</scope>
    <source>
        <strain evidence="2">CECT 8289</strain>
    </source>
</reference>
<proteinExistence type="predicted"/>